<reference evidence="3 4" key="1">
    <citation type="submission" date="2016-10" db="EMBL/GenBank/DDBJ databases">
        <authorList>
            <person name="de Groot N.N."/>
        </authorList>
    </citation>
    <scope>NUCLEOTIDE SEQUENCE [LARGE SCALE GENOMIC DNA]</scope>
    <source>
        <strain evidence="3 4">DSM 19803</strain>
    </source>
</reference>
<dbReference type="Gene3D" id="3.30.950.30">
    <property type="entry name" value="Schlafen, AAA domain"/>
    <property type="match status" value="1"/>
</dbReference>
<feature type="domain" description="DUF5929" evidence="2">
    <location>
        <begin position="159"/>
        <end position="379"/>
    </location>
</feature>
<dbReference type="InterPro" id="IPR007421">
    <property type="entry name" value="Schlafen_AlbA_2_dom"/>
</dbReference>
<evidence type="ECO:0000313" key="3">
    <source>
        <dbReference type="EMBL" id="SDG79346.1"/>
    </source>
</evidence>
<keyword evidence="3" id="KW-0238">DNA-binding</keyword>
<dbReference type="RefSeq" id="WP_093368026.1">
    <property type="nucleotide sequence ID" value="NZ_FNCW01000007.1"/>
</dbReference>
<dbReference type="InterPro" id="IPR045973">
    <property type="entry name" value="DUF5929"/>
</dbReference>
<dbReference type="Pfam" id="PF19351">
    <property type="entry name" value="DUF5929"/>
    <property type="match status" value="1"/>
</dbReference>
<dbReference type="STRING" id="470826.SAMN04488027_10799"/>
<name>A0A1G7X5A2_9FLAO</name>
<dbReference type="Proteomes" id="UP000199296">
    <property type="component" value="Unassembled WGS sequence"/>
</dbReference>
<evidence type="ECO:0000313" key="4">
    <source>
        <dbReference type="Proteomes" id="UP000199296"/>
    </source>
</evidence>
<dbReference type="GO" id="GO:0003677">
    <property type="term" value="F:DNA binding"/>
    <property type="evidence" value="ECO:0007669"/>
    <property type="project" value="UniProtKB-KW"/>
</dbReference>
<accession>A0A1G7X5A2</accession>
<dbReference type="OrthoDB" id="1150046at2"/>
<dbReference type="AlphaFoldDB" id="A0A1G7X5A2"/>
<keyword evidence="4" id="KW-1185">Reference proteome</keyword>
<dbReference type="InterPro" id="IPR038461">
    <property type="entry name" value="Schlafen_AlbA_2_dom_sf"/>
</dbReference>
<sequence length="379" mass="44410">MINKRLLIKNLLAHNGENSFYDKKLLVDIGSKEGKAKFLKHVCSLSNTNPVSNSYIVIGVEDENNRIVGVDFFDDSKIQNLVNAYLEHPPIVSYENVQFPHLPEDKVVGLVSIRPKNDNSICALRKNIWKYWGGTVFMREGSISKPKVFDIEIKDINSEIVAAIEQNSQNNIELTLDGFHDFILKSRDFNPKYKVFKEYFVLCWAAKPKLVGDKTFYSRVNIQLINEQVKLFYSDLDEVEIQYDDDKFEILEYVQLGLQNKFKYYPLEKVSIQFKDNMHYDIESQLVFQPPQYDQKTLRHYLNHNDSLLKKLTKKLPLNSAEKKELINMSTIYLIAYLNGFENSLEKLEEAKPLLKQIQKKAYERLKDNMRILRKIKYN</sequence>
<evidence type="ECO:0000259" key="1">
    <source>
        <dbReference type="Pfam" id="PF04326"/>
    </source>
</evidence>
<evidence type="ECO:0000259" key="2">
    <source>
        <dbReference type="Pfam" id="PF19351"/>
    </source>
</evidence>
<gene>
    <name evidence="3" type="ORF">SAMN04488027_10799</name>
</gene>
<dbReference type="Pfam" id="PF04326">
    <property type="entry name" value="SLFN_AlbA_2"/>
    <property type="match status" value="1"/>
</dbReference>
<protein>
    <submittedName>
        <fullName evidence="3">Putative DNA-binding domain-containing protein</fullName>
    </submittedName>
</protein>
<feature type="domain" description="Schlafen AlbA-2" evidence="1">
    <location>
        <begin position="17"/>
        <end position="146"/>
    </location>
</feature>
<dbReference type="EMBL" id="FNCW01000007">
    <property type="protein sequence ID" value="SDG79346.1"/>
    <property type="molecule type" value="Genomic_DNA"/>
</dbReference>
<organism evidence="3 4">
    <name type="scientific">Psychroflexus sediminis</name>
    <dbReference type="NCBI Taxonomy" id="470826"/>
    <lineage>
        <taxon>Bacteria</taxon>
        <taxon>Pseudomonadati</taxon>
        <taxon>Bacteroidota</taxon>
        <taxon>Flavobacteriia</taxon>
        <taxon>Flavobacteriales</taxon>
        <taxon>Flavobacteriaceae</taxon>
        <taxon>Psychroflexus</taxon>
    </lineage>
</organism>
<proteinExistence type="predicted"/>